<keyword evidence="1" id="KW-1133">Transmembrane helix</keyword>
<organism evidence="2 3">
    <name type="scientific">Litorivivens lipolytica</name>
    <dbReference type="NCBI Taxonomy" id="1524264"/>
    <lineage>
        <taxon>Bacteria</taxon>
        <taxon>Pseudomonadati</taxon>
        <taxon>Pseudomonadota</taxon>
        <taxon>Gammaproteobacteria</taxon>
        <taxon>Litorivivens</taxon>
    </lineage>
</organism>
<reference evidence="2 3" key="1">
    <citation type="submission" date="2020-08" db="EMBL/GenBank/DDBJ databases">
        <title>Genomic Encyclopedia of Type Strains, Phase III (KMG-III): the genomes of soil and plant-associated and newly described type strains.</title>
        <authorList>
            <person name="Whitman W."/>
        </authorList>
    </citation>
    <scope>NUCLEOTIDE SEQUENCE [LARGE SCALE GENOMIC DNA]</scope>
    <source>
        <strain evidence="2 3">CECT 8654</strain>
    </source>
</reference>
<evidence type="ECO:0000313" key="3">
    <source>
        <dbReference type="Proteomes" id="UP000537130"/>
    </source>
</evidence>
<dbReference type="RefSeq" id="WP_183409401.1">
    <property type="nucleotide sequence ID" value="NZ_JACHWY010000001.1"/>
</dbReference>
<accession>A0A7W4W3M9</accession>
<feature type="transmembrane region" description="Helical" evidence="1">
    <location>
        <begin position="21"/>
        <end position="42"/>
    </location>
</feature>
<comment type="caution">
    <text evidence="2">The sequence shown here is derived from an EMBL/GenBank/DDBJ whole genome shotgun (WGS) entry which is preliminary data.</text>
</comment>
<dbReference type="Proteomes" id="UP000537130">
    <property type="component" value="Unassembled WGS sequence"/>
</dbReference>
<dbReference type="Pfam" id="PF04964">
    <property type="entry name" value="Flp_Fap"/>
    <property type="match status" value="1"/>
</dbReference>
<name>A0A7W4W3M9_9GAMM</name>
<proteinExistence type="predicted"/>
<sequence>MYNNLKAKIARFATSEDGASAIEYGLIAGLIGALIIIAVTGIGGSVSSYFTSICTALGGTCA</sequence>
<keyword evidence="1" id="KW-0472">Membrane</keyword>
<gene>
    <name evidence="2" type="ORF">FHR99_000961</name>
</gene>
<evidence type="ECO:0000256" key="1">
    <source>
        <dbReference type="SAM" id="Phobius"/>
    </source>
</evidence>
<protein>
    <submittedName>
        <fullName evidence="2">Pilus assembly protein Flp/PilA</fullName>
    </submittedName>
</protein>
<dbReference type="AlphaFoldDB" id="A0A7W4W3M9"/>
<keyword evidence="3" id="KW-1185">Reference proteome</keyword>
<evidence type="ECO:0000313" key="2">
    <source>
        <dbReference type="EMBL" id="MBB3046725.1"/>
    </source>
</evidence>
<dbReference type="EMBL" id="JACHWY010000001">
    <property type="protein sequence ID" value="MBB3046725.1"/>
    <property type="molecule type" value="Genomic_DNA"/>
</dbReference>
<keyword evidence="1" id="KW-0812">Transmembrane</keyword>
<dbReference type="InterPro" id="IPR007047">
    <property type="entry name" value="Flp_Fap"/>
</dbReference>